<accession>X0YXX7</accession>
<gene>
    <name evidence="1" type="ORF">S01H1_80983</name>
</gene>
<proteinExistence type="predicted"/>
<dbReference type="AlphaFoldDB" id="X0YXX7"/>
<protein>
    <submittedName>
        <fullName evidence="1">Uncharacterized protein</fullName>
    </submittedName>
</protein>
<dbReference type="EMBL" id="BARS01054751">
    <property type="protein sequence ID" value="GAG51377.1"/>
    <property type="molecule type" value="Genomic_DNA"/>
</dbReference>
<organism evidence="1">
    <name type="scientific">marine sediment metagenome</name>
    <dbReference type="NCBI Taxonomy" id="412755"/>
    <lineage>
        <taxon>unclassified sequences</taxon>
        <taxon>metagenomes</taxon>
        <taxon>ecological metagenomes</taxon>
    </lineage>
</organism>
<sequence>MTPYDDLLRKLDDKAFLGFRVWDFSFRSLPHRYGTAFLKKIVFRHPLRTLSGLLAYRHLVHGERRRGDITRLFSEAEEDFQRRVAEEEGDFLVAVGFCQKPMREAGHGHEYPVGRFNHRCLYLAQLDLSQPEDRSIPSVCHSCEIRAIGTKALRAGADMHIMTSALDIAHDIFVPTLERGRFKTAIFCVCPYSVRAN</sequence>
<comment type="caution">
    <text evidence="1">The sequence shown here is derived from an EMBL/GenBank/DDBJ whole genome shotgun (WGS) entry which is preliminary data.</text>
</comment>
<reference evidence="1" key="1">
    <citation type="journal article" date="2014" name="Front. Microbiol.">
        <title>High frequency of phylogenetically diverse reductive dehalogenase-homologous genes in deep subseafloor sedimentary metagenomes.</title>
        <authorList>
            <person name="Kawai M."/>
            <person name="Futagami T."/>
            <person name="Toyoda A."/>
            <person name="Takaki Y."/>
            <person name="Nishi S."/>
            <person name="Hori S."/>
            <person name="Arai W."/>
            <person name="Tsubouchi T."/>
            <person name="Morono Y."/>
            <person name="Uchiyama I."/>
            <person name="Ito T."/>
            <person name="Fujiyama A."/>
            <person name="Inagaki F."/>
            <person name="Takami H."/>
        </authorList>
    </citation>
    <scope>NUCLEOTIDE SEQUENCE</scope>
    <source>
        <strain evidence="1">Expedition CK06-06</strain>
    </source>
</reference>
<feature type="non-terminal residue" evidence="1">
    <location>
        <position position="197"/>
    </location>
</feature>
<evidence type="ECO:0000313" key="1">
    <source>
        <dbReference type="EMBL" id="GAG51377.1"/>
    </source>
</evidence>
<name>X0YXX7_9ZZZZ</name>